<evidence type="ECO:0000313" key="2">
    <source>
        <dbReference type="EMBL" id="CAI3538379.1"/>
    </source>
</evidence>
<proteinExistence type="predicted"/>
<evidence type="ECO:0000313" key="3">
    <source>
        <dbReference type="Proteomes" id="UP000789738"/>
    </source>
</evidence>
<protein>
    <submittedName>
        <fullName evidence="1">Uncharacterized protein</fullName>
    </submittedName>
</protein>
<dbReference type="EMBL" id="CAKJVE010000004">
    <property type="protein sequence ID" value="CAG9706754.1"/>
    <property type="molecule type" value="Genomic_DNA"/>
</dbReference>
<accession>A0AA86MSD2</accession>
<reference evidence="1" key="1">
    <citation type="submission" date="2021-10" db="EMBL/GenBank/DDBJ databases">
        <authorList>
            <person name="Mesa V."/>
        </authorList>
    </citation>
    <scope>NUCLEOTIDE SEQUENCE</scope>
    <source>
        <strain evidence="1">CC3_PB</strain>
    </source>
</reference>
<organism evidence="1 3">
    <name type="scientific">Clostridium neonatale</name>
    <dbReference type="NCBI Taxonomy" id="137838"/>
    <lineage>
        <taxon>Bacteria</taxon>
        <taxon>Bacillati</taxon>
        <taxon>Bacillota</taxon>
        <taxon>Clostridia</taxon>
        <taxon>Eubacteriales</taxon>
        <taxon>Clostridiaceae</taxon>
        <taxon>Clostridium</taxon>
    </lineage>
</organism>
<name>A0AA86MSD2_9CLOT</name>
<dbReference type="AlphaFoldDB" id="A0AA86MSD2"/>
<dbReference type="EMBL" id="CAMTCP010000005">
    <property type="protein sequence ID" value="CAI3538379.1"/>
    <property type="molecule type" value="Genomic_DNA"/>
</dbReference>
<reference evidence="2" key="2">
    <citation type="submission" date="2022-10" db="EMBL/GenBank/DDBJ databases">
        <authorList>
            <person name="Aires J."/>
            <person name="Mesa V."/>
        </authorList>
    </citation>
    <scope>NUCLEOTIDE SEQUENCE</scope>
    <source>
        <strain evidence="2">Clostridium neonatale JD116</strain>
    </source>
</reference>
<dbReference type="Proteomes" id="UP001189143">
    <property type="component" value="Unassembled WGS sequence"/>
</dbReference>
<dbReference type="Proteomes" id="UP000789738">
    <property type="component" value="Unassembled WGS sequence"/>
</dbReference>
<gene>
    <name evidence="2" type="ORF">CNEO2_1040007</name>
    <name evidence="1" type="ORF">CNEO_42633</name>
</gene>
<evidence type="ECO:0000313" key="1">
    <source>
        <dbReference type="EMBL" id="CAG9706754.1"/>
    </source>
</evidence>
<comment type="caution">
    <text evidence="1">The sequence shown here is derived from an EMBL/GenBank/DDBJ whole genome shotgun (WGS) entry which is preliminary data.</text>
</comment>
<sequence length="44" mass="5282">MGNNVIAYYLYKLSFFPRTIYKLLNYDTIFNIKYTSFIKGGNIY</sequence>